<dbReference type="EMBL" id="NIDE01000004">
    <property type="protein sequence ID" value="OWK43704.1"/>
    <property type="molecule type" value="Genomic_DNA"/>
</dbReference>
<gene>
    <name evidence="1" type="ORF">FRUB_03303</name>
</gene>
<dbReference type="AlphaFoldDB" id="A0A225DVR9"/>
<evidence type="ECO:0000313" key="2">
    <source>
        <dbReference type="Proteomes" id="UP000214646"/>
    </source>
</evidence>
<accession>A0A225DVR9</accession>
<keyword evidence="2" id="KW-1185">Reference proteome</keyword>
<protein>
    <submittedName>
        <fullName evidence="1">Glycogen phosphorylase</fullName>
    </submittedName>
</protein>
<comment type="caution">
    <text evidence="1">The sequence shown here is derived from an EMBL/GenBank/DDBJ whole genome shotgun (WGS) entry which is preliminary data.</text>
</comment>
<proteinExistence type="predicted"/>
<reference evidence="2" key="1">
    <citation type="submission" date="2017-06" db="EMBL/GenBank/DDBJ databases">
        <title>Genome analysis of Fimbriiglobus ruber SP5, the first member of the order Planctomycetales with confirmed chitinolytic capability.</title>
        <authorList>
            <person name="Ravin N.V."/>
            <person name="Rakitin A.L."/>
            <person name="Ivanova A.A."/>
            <person name="Beletsky A.V."/>
            <person name="Kulichevskaya I.S."/>
            <person name="Mardanov A.V."/>
            <person name="Dedysh S.N."/>
        </authorList>
    </citation>
    <scope>NUCLEOTIDE SEQUENCE [LARGE SCALE GENOMIC DNA]</scope>
    <source>
        <strain evidence="2">SP5</strain>
    </source>
</reference>
<dbReference type="Proteomes" id="UP000214646">
    <property type="component" value="Unassembled WGS sequence"/>
</dbReference>
<evidence type="ECO:0000313" key="1">
    <source>
        <dbReference type="EMBL" id="OWK43704.1"/>
    </source>
</evidence>
<organism evidence="1 2">
    <name type="scientific">Fimbriiglobus ruber</name>
    <dbReference type="NCBI Taxonomy" id="1908690"/>
    <lineage>
        <taxon>Bacteria</taxon>
        <taxon>Pseudomonadati</taxon>
        <taxon>Planctomycetota</taxon>
        <taxon>Planctomycetia</taxon>
        <taxon>Gemmatales</taxon>
        <taxon>Gemmataceae</taxon>
        <taxon>Fimbriiglobus</taxon>
    </lineage>
</organism>
<name>A0A225DVR9_9BACT</name>
<sequence length="169" mass="18460">MKRCLSTLVPVFNTNRMVEEYLKKCYLPSHHRFVALSADGSKPAAELSKWRRRVLQGWNRVKVEGIEAPTGEMMKVGVEFPVKVRVNLGGLSPNDVEVQLCHGLLDSMGEIATPQALALKPASANGDTTVLYAGSVPCRSSGQFGFSVRVLPKHASLPNLFEPALVTWG</sequence>